<dbReference type="GeneTree" id="ENSGT00940000155466"/>
<evidence type="ECO:0000313" key="15">
    <source>
        <dbReference type="Ensembl" id="ENSSMAP00000048924.1"/>
    </source>
</evidence>
<dbReference type="Gene3D" id="2.60.40.2840">
    <property type="match status" value="1"/>
</dbReference>
<dbReference type="GO" id="GO:0048814">
    <property type="term" value="P:regulation of dendrite morphogenesis"/>
    <property type="evidence" value="ECO:0007669"/>
    <property type="project" value="TreeGrafter"/>
</dbReference>
<dbReference type="Pfam" id="PF00397">
    <property type="entry name" value="WW"/>
    <property type="match status" value="2"/>
</dbReference>
<dbReference type="FunFam" id="2.20.70.10:FF:000007">
    <property type="entry name" value="E3 ubiquitin-protein ligase HECW2 isoform X1"/>
    <property type="match status" value="1"/>
</dbReference>
<dbReference type="GO" id="GO:0005737">
    <property type="term" value="C:cytoplasm"/>
    <property type="evidence" value="ECO:0007669"/>
    <property type="project" value="UniProtKB-SubCell"/>
</dbReference>
<feature type="domain" description="WW" evidence="13">
    <location>
        <begin position="630"/>
        <end position="663"/>
    </location>
</feature>
<evidence type="ECO:0000256" key="7">
    <source>
        <dbReference type="ARBA" id="ARBA00022679"/>
    </source>
</evidence>
<dbReference type="InterPro" id="IPR032348">
    <property type="entry name" value="HECW_N"/>
</dbReference>
<dbReference type="SMART" id="SM00456">
    <property type="entry name" value="WW"/>
    <property type="match status" value="2"/>
</dbReference>
<evidence type="ECO:0000256" key="2">
    <source>
        <dbReference type="ARBA" id="ARBA00004496"/>
    </source>
</evidence>
<dbReference type="InterPro" id="IPR000008">
    <property type="entry name" value="C2_dom"/>
</dbReference>
<name>A0A8D3CNR6_SCOMX</name>
<dbReference type="Gene3D" id="3.30.2160.10">
    <property type="entry name" value="Hect, E3 ligase catalytic domain"/>
    <property type="match status" value="1"/>
</dbReference>
<dbReference type="Pfam" id="PF18436">
    <property type="entry name" value="HECW1_helix"/>
    <property type="match status" value="1"/>
</dbReference>
<dbReference type="Pfam" id="PF00168">
    <property type="entry name" value="C2"/>
    <property type="match status" value="1"/>
</dbReference>
<dbReference type="SUPFAM" id="SSF49562">
    <property type="entry name" value="C2 domain (Calcium/lipid-binding domain, CaLB)"/>
    <property type="match status" value="1"/>
</dbReference>
<comment type="catalytic activity">
    <reaction evidence="1">
        <text>S-ubiquitinyl-[E2 ubiquitin-conjugating enzyme]-L-cysteine + [acceptor protein]-L-lysine = [E2 ubiquitin-conjugating enzyme]-L-cysteine + N(6)-ubiquitinyl-[acceptor protein]-L-lysine.</text>
        <dbReference type="EC" id="2.3.2.26"/>
    </reaction>
</comment>
<keyword evidence="8" id="KW-0677">Repeat</keyword>
<dbReference type="GO" id="GO:0006511">
    <property type="term" value="P:ubiquitin-dependent protein catabolic process"/>
    <property type="evidence" value="ECO:0007669"/>
    <property type="project" value="TreeGrafter"/>
</dbReference>
<dbReference type="InterPro" id="IPR035892">
    <property type="entry name" value="C2_domain_sf"/>
</dbReference>
<evidence type="ECO:0000256" key="10">
    <source>
        <dbReference type="PROSITE-ProRule" id="PRU00104"/>
    </source>
</evidence>
<feature type="compositionally biased region" description="Polar residues" evidence="11">
    <location>
        <begin position="423"/>
        <end position="449"/>
    </location>
</feature>
<dbReference type="SMART" id="SM00119">
    <property type="entry name" value="HECTc"/>
    <property type="match status" value="1"/>
</dbReference>
<feature type="active site" description="Glycyl thioester intermediate" evidence="10">
    <location>
        <position position="1358"/>
    </location>
</feature>
<keyword evidence="6" id="KW-0597">Phosphoprotein</keyword>
<dbReference type="Proteomes" id="UP000694558">
    <property type="component" value="Chromosome 1"/>
</dbReference>
<dbReference type="EC" id="2.3.2.26" evidence="4"/>
<dbReference type="Gene3D" id="3.90.1750.10">
    <property type="entry name" value="Hect, E3 ligase catalytic domains"/>
    <property type="match status" value="1"/>
</dbReference>
<evidence type="ECO:0000256" key="9">
    <source>
        <dbReference type="ARBA" id="ARBA00022786"/>
    </source>
</evidence>
<dbReference type="PROSITE" id="PS50237">
    <property type="entry name" value="HECT"/>
    <property type="match status" value="1"/>
</dbReference>
<dbReference type="InterPro" id="IPR037795">
    <property type="entry name" value="C2_HECW"/>
</dbReference>
<dbReference type="UniPathway" id="UPA00143"/>
<dbReference type="Gene3D" id="2.60.40.150">
    <property type="entry name" value="C2 domain"/>
    <property type="match status" value="1"/>
</dbReference>
<reference evidence="15" key="2">
    <citation type="submission" date="2025-08" db="UniProtKB">
        <authorList>
            <consortium name="Ensembl"/>
        </authorList>
    </citation>
    <scope>IDENTIFICATION</scope>
</reference>
<evidence type="ECO:0000256" key="1">
    <source>
        <dbReference type="ARBA" id="ARBA00000885"/>
    </source>
</evidence>
<evidence type="ECO:0000256" key="6">
    <source>
        <dbReference type="ARBA" id="ARBA00022553"/>
    </source>
</evidence>
<evidence type="ECO:0000256" key="5">
    <source>
        <dbReference type="ARBA" id="ARBA00022490"/>
    </source>
</evidence>
<dbReference type="InterPro" id="IPR000569">
    <property type="entry name" value="HECT_dom"/>
</dbReference>
<dbReference type="InterPro" id="IPR035983">
    <property type="entry name" value="Hect_E3_ubiquitin_ligase"/>
</dbReference>
<keyword evidence="5" id="KW-0963">Cytoplasm</keyword>
<evidence type="ECO:0000313" key="16">
    <source>
        <dbReference type="Proteomes" id="UP000694558"/>
    </source>
</evidence>
<dbReference type="SMART" id="SM00239">
    <property type="entry name" value="C2"/>
    <property type="match status" value="1"/>
</dbReference>
<dbReference type="CDD" id="cd08691">
    <property type="entry name" value="C2_NEDL1-like"/>
    <property type="match status" value="1"/>
</dbReference>
<sequence length="1390" mass="155314">SSSSAGTMHLLAVRRRTPHARPYTIGPDNLLASVGLQRANSDTDLVTSDSRSSLTASMYQLTLGLGHLVISWDIKEEVDATDWIGLYHIDETCVANVWDSKNRGVNGTQRGQIVWRLEAGPYLMEREWTPRGPVFCLHHHACVDSGGQAEDQSGAELSRKLVSFTLSDIRASGLKKGMFFNPDPYLKMSIRPGRRSGLPKFTHHGQERRSSIIANTTNPVWHGEKYTFVALMTDVMEIEVKDKFAKSRPIIKRFLGQLIIPVQRLLEGDQPVSYSLCRRLPTDHVSGQLLFRVDFTSNGHEEASPDTGGNILGAAANGDPGSPSDDEDLPQPSSSSRVTRGPSPTEEDLLPVAQGGHTHRQVSLNDYLDAIEAHRSPLDQHLAAPSPKLRSSFPTDTRLNAMLHIDSDEDEETAVQHRDQSQEAKTQQSTDLALSSRSAGFQQRSEGSNGETQTGATAEAGSSSGAQRVSECVGAESGAEAAEGAAPGTSTAIEAAAVPGEAAGASLAGETQETPTASSSSEASGAEADAASDPAESVRECTCQEQSNRTGVQQEVPYSSGLGPLSPIQRRMTAYTDCACVCVCARVCVCVCVCVCVLYAGATAQVNGHQSVRSLPSIRHDMNRYQRVDEPLPPNWEARIDSHGRIFYVDHVNRTTTWQRPTAPPASQTLQRSNSIQQMEQLNRRYQSIRRTITNDSRPEEQPANELLVDETDMQPSMDSSVSPSGSRSRLTLLLQSPSAKFLASPDFFTVLHSNPSAYRMFATNTCLKHMISKVRRDAHHFERYQHNRDLVAFLNLFANKQLELPRGWEMKHDHTGKPFFVDHNSRATTFIDPRLPLQSTRPPSVLTHRQHLTRQRSHSAGEAGEDPRHAGPPVAPRPSSTFTSPNRGQCQDIVPVAYNDKIVAFLRQPNIFEILQERQPEVIRNHPLREKVQLIRADGVSGLARLSGDADLVMLLSLFEDEVMSYVPPHALLHPSYCQSPRGSPVSSPQNSPGTQRANARAPAPYKRDFEAKLRNFYRKLETKGYGQGPGKLKLIIRRDHLLEDAFNQIMCYSRKDLQRSKLYVSFVGEEGLDYSGPSREFFFLVSRELFNPYYGLFEYSANDTYTVQISPMSAFVDNHHEWFRFSGRILGLALIHQYLLDAFFTRPFYKGLLRIPCDLSDLEYLDEEFHQSLQWTKDNDIEDILELTFTVNEEVFGQITERELKPGGANIPVSEKNKKEYIERMVKWRIERGVVQQTESLVRGFYEVVDARLVSVFDARELELVIAGTAEIDLSDWRNNTEYRGGYHDNHIVIRWFWAAVERFNNEQRLRLLQFVTGTSSIPYEGFASLRGSNGPRRFCVEKWGKVSALPRAHTCFNRLDLPPYPSFSMLYEKMLTAVEETSTFGLE</sequence>
<comment type="subcellular location">
    <subcellularLocation>
        <location evidence="2">Cytoplasm</location>
    </subcellularLocation>
</comment>
<dbReference type="SUPFAM" id="SSF56204">
    <property type="entry name" value="Hect, E3 ligase catalytic domain"/>
    <property type="match status" value="1"/>
</dbReference>
<dbReference type="InterPro" id="IPR050409">
    <property type="entry name" value="E3_ubiq-protein_ligase"/>
</dbReference>
<dbReference type="FunFam" id="2.20.70.10:FF:000048">
    <property type="entry name" value="HECT, C2 and WW domain-containing E3 ubiquitin protein ligase 1"/>
    <property type="match status" value="1"/>
</dbReference>
<feature type="compositionally biased region" description="Low complexity" evidence="11">
    <location>
        <begin position="503"/>
        <end position="535"/>
    </location>
</feature>
<dbReference type="CDD" id="cd00201">
    <property type="entry name" value="WW"/>
    <property type="match status" value="2"/>
</dbReference>
<feature type="domain" description="HECT" evidence="14">
    <location>
        <begin position="1055"/>
        <end position="1390"/>
    </location>
</feature>
<dbReference type="Gene3D" id="2.20.70.10">
    <property type="match status" value="2"/>
</dbReference>
<dbReference type="FunFam" id="3.30.2160.10:FF:000005">
    <property type="entry name" value="E3 ubiquitin-protein ligase HECW2 isoform X1"/>
    <property type="match status" value="1"/>
</dbReference>
<dbReference type="GO" id="GO:0061630">
    <property type="term" value="F:ubiquitin protein ligase activity"/>
    <property type="evidence" value="ECO:0007669"/>
    <property type="project" value="UniProtKB-EC"/>
</dbReference>
<evidence type="ECO:0000256" key="11">
    <source>
        <dbReference type="SAM" id="MobiDB-lite"/>
    </source>
</evidence>
<feature type="compositionally biased region" description="Low complexity" evidence="11">
    <location>
        <begin position="474"/>
        <end position="488"/>
    </location>
</feature>
<dbReference type="PANTHER" id="PTHR11254">
    <property type="entry name" value="HECT DOMAIN UBIQUITIN-PROTEIN LIGASE"/>
    <property type="match status" value="1"/>
</dbReference>
<feature type="region of interest" description="Disordered" evidence="11">
    <location>
        <begin position="979"/>
        <end position="1005"/>
    </location>
</feature>
<feature type="compositionally biased region" description="Polar residues" evidence="11">
    <location>
        <begin position="543"/>
        <end position="557"/>
    </location>
</feature>
<dbReference type="Pfam" id="PF16562">
    <property type="entry name" value="HECW_N"/>
    <property type="match status" value="1"/>
</dbReference>
<feature type="region of interest" description="Disordered" evidence="11">
    <location>
        <begin position="409"/>
        <end position="488"/>
    </location>
</feature>
<evidence type="ECO:0000259" key="13">
    <source>
        <dbReference type="PROSITE" id="PS50020"/>
    </source>
</evidence>
<dbReference type="Gene3D" id="3.30.2410.10">
    <property type="entry name" value="Hect, E3 ligase catalytic domain"/>
    <property type="match status" value="1"/>
</dbReference>
<keyword evidence="7" id="KW-0808">Transferase</keyword>
<dbReference type="InterPro" id="IPR001202">
    <property type="entry name" value="WW_dom"/>
</dbReference>
<feature type="compositionally biased region" description="Polar residues" evidence="11">
    <location>
        <begin position="979"/>
        <end position="999"/>
    </location>
</feature>
<protein>
    <recommendedName>
        <fullName evidence="4">HECT-type E3 ubiquitin transferase</fullName>
        <ecNumber evidence="4">2.3.2.26</ecNumber>
    </recommendedName>
</protein>
<dbReference type="InterPro" id="IPR040524">
    <property type="entry name" value="HECW1_helix"/>
</dbReference>
<dbReference type="PROSITE" id="PS50004">
    <property type="entry name" value="C2"/>
    <property type="match status" value="1"/>
</dbReference>
<evidence type="ECO:0000256" key="3">
    <source>
        <dbReference type="ARBA" id="ARBA00004906"/>
    </source>
</evidence>
<dbReference type="GO" id="GO:0016567">
    <property type="term" value="P:protein ubiquitination"/>
    <property type="evidence" value="ECO:0007669"/>
    <property type="project" value="UniProtKB-UniPathway"/>
</dbReference>
<keyword evidence="9 10" id="KW-0833">Ubl conjugation pathway</keyword>
<feature type="compositionally biased region" description="Low complexity" evidence="11">
    <location>
        <begin position="450"/>
        <end position="467"/>
    </location>
</feature>
<dbReference type="CDD" id="cd00078">
    <property type="entry name" value="HECTc"/>
    <property type="match status" value="1"/>
</dbReference>
<dbReference type="PROSITE" id="PS01159">
    <property type="entry name" value="WW_DOMAIN_1"/>
    <property type="match status" value="2"/>
</dbReference>
<dbReference type="SUPFAM" id="SSF51045">
    <property type="entry name" value="WW domain"/>
    <property type="match status" value="2"/>
</dbReference>
<dbReference type="FunFam" id="3.30.2410.10:FF:000002">
    <property type="entry name" value="E3 ubiquitin-protein ligase HECW2"/>
    <property type="match status" value="1"/>
</dbReference>
<feature type="domain" description="C2" evidence="12">
    <location>
        <begin position="145"/>
        <end position="276"/>
    </location>
</feature>
<dbReference type="InterPro" id="IPR036020">
    <property type="entry name" value="WW_dom_sf"/>
</dbReference>
<evidence type="ECO:0000256" key="8">
    <source>
        <dbReference type="ARBA" id="ARBA00022737"/>
    </source>
</evidence>
<feature type="region of interest" description="Disordered" evidence="11">
    <location>
        <begin position="300"/>
        <end position="360"/>
    </location>
</feature>
<feature type="compositionally biased region" description="Polar residues" evidence="11">
    <location>
        <begin position="879"/>
        <end position="889"/>
    </location>
</feature>
<dbReference type="Pfam" id="PF00632">
    <property type="entry name" value="HECT"/>
    <property type="match status" value="1"/>
</dbReference>
<gene>
    <name evidence="15" type="primary">hecw2b</name>
</gene>
<organism evidence="15 16">
    <name type="scientific">Scophthalmus maximus</name>
    <name type="common">Turbot</name>
    <name type="synonym">Psetta maxima</name>
    <dbReference type="NCBI Taxonomy" id="52904"/>
    <lineage>
        <taxon>Eukaryota</taxon>
        <taxon>Metazoa</taxon>
        <taxon>Chordata</taxon>
        <taxon>Craniata</taxon>
        <taxon>Vertebrata</taxon>
        <taxon>Euteleostomi</taxon>
        <taxon>Actinopterygii</taxon>
        <taxon>Neopterygii</taxon>
        <taxon>Teleostei</taxon>
        <taxon>Neoteleostei</taxon>
        <taxon>Acanthomorphata</taxon>
        <taxon>Carangaria</taxon>
        <taxon>Pleuronectiformes</taxon>
        <taxon>Pleuronectoidei</taxon>
        <taxon>Scophthalmidae</taxon>
        <taxon>Scophthalmus</taxon>
    </lineage>
</organism>
<feature type="region of interest" description="Disordered" evidence="11">
    <location>
        <begin position="835"/>
        <end position="889"/>
    </location>
</feature>
<comment type="pathway">
    <text evidence="3">Protein modification; protein ubiquitination.</text>
</comment>
<dbReference type="FunFam" id="3.90.1750.10:FF:000004">
    <property type="entry name" value="E3 ubiquitin-protein ligase HECW2 isoform X1"/>
    <property type="match status" value="1"/>
</dbReference>
<feature type="region of interest" description="Disordered" evidence="11">
    <location>
        <begin position="503"/>
        <end position="558"/>
    </location>
</feature>
<evidence type="ECO:0000259" key="12">
    <source>
        <dbReference type="PROSITE" id="PS50004"/>
    </source>
</evidence>
<feature type="domain" description="WW" evidence="13">
    <location>
        <begin position="803"/>
        <end position="836"/>
    </location>
</feature>
<dbReference type="PROSITE" id="PS50020">
    <property type="entry name" value="WW_DOMAIN_2"/>
    <property type="match status" value="2"/>
</dbReference>
<feature type="compositionally biased region" description="Basic residues" evidence="11">
    <location>
        <begin position="849"/>
        <end position="858"/>
    </location>
</feature>
<dbReference type="Ensembl" id="ENSSMAT00000051013.1">
    <property type="protein sequence ID" value="ENSSMAP00000048924.1"/>
    <property type="gene ID" value="ENSSMAG00000000066.2"/>
</dbReference>
<proteinExistence type="predicted"/>
<accession>A0A8D3CNR6</accession>
<reference evidence="15" key="1">
    <citation type="submission" date="2023-05" db="EMBL/GenBank/DDBJ databases">
        <title>High-quality long-read genome of Scophthalmus maximus.</title>
        <authorList>
            <person name="Lien S."/>
            <person name="Martinez P."/>
        </authorList>
    </citation>
    <scope>NUCLEOTIDE SEQUENCE [LARGE SCALE GENOMIC DNA]</scope>
</reference>
<dbReference type="FunFam" id="3.90.1750.10:FF:000036">
    <property type="entry name" value="E3 ubiquitin-protein ligase HECW2"/>
    <property type="match status" value="1"/>
</dbReference>
<evidence type="ECO:0000256" key="4">
    <source>
        <dbReference type="ARBA" id="ARBA00012485"/>
    </source>
</evidence>
<dbReference type="PANTHER" id="PTHR11254:SF442">
    <property type="entry name" value="HECT-TYPE E3 UBIQUITIN TRANSFERASE"/>
    <property type="match status" value="1"/>
</dbReference>
<evidence type="ECO:0000259" key="14">
    <source>
        <dbReference type="PROSITE" id="PS50237"/>
    </source>
</evidence>